<keyword evidence="2" id="KW-1185">Reference proteome</keyword>
<keyword evidence="1" id="KW-0812">Transmembrane</keyword>
<name>A0A914CVL1_9BILA</name>
<sequence length="416" mass="47198">MSSSIKNIDLKYSYDKYGNLAEMIIFSITRLLYNVFFIFATLFTKALTEKANLKQLIESPHPHECSPKETYSFSKEILFTKNSLPHLYDKSTSVQKFNNYLENFFASNNSVTRKEWDLALPTSDERQEMKQLINYLYGLYTFNEIQSNAILNSFPKLQKWVNLTFIEGKYCIIHEIIPSGCRFPRFWGYTALCARKYALKPNLHHSASHFESDGDVCNEAATIFESTGSRSLVVAGANRYAVRGDNPSSCQPSYQIADASHNNDPMFFTMNVAVHDAAKQHASKNSLPFNDTFIEWHGMAETSCLSAPIFISAGVHGNHFIYGDKNSTVNRIRDSVNKNFGSTSSAQTPHTDESCKLIASSNVFGRYVNSVPESDVCTIEAKIRDIHSQFVHIEQKHNARCSWDLWVKSINDAFPI</sequence>
<reference evidence="3" key="1">
    <citation type="submission" date="2022-11" db="UniProtKB">
        <authorList>
            <consortium name="WormBaseParasite"/>
        </authorList>
    </citation>
    <scope>IDENTIFICATION</scope>
</reference>
<evidence type="ECO:0000256" key="1">
    <source>
        <dbReference type="SAM" id="Phobius"/>
    </source>
</evidence>
<dbReference type="AlphaFoldDB" id="A0A914CVL1"/>
<accession>A0A914CVL1</accession>
<evidence type="ECO:0000313" key="2">
    <source>
        <dbReference type="Proteomes" id="UP000887540"/>
    </source>
</evidence>
<dbReference type="WBParaSite" id="ACRNAN_scaffold1428.g28944.t1">
    <property type="protein sequence ID" value="ACRNAN_scaffold1428.g28944.t1"/>
    <property type="gene ID" value="ACRNAN_scaffold1428.g28944"/>
</dbReference>
<dbReference type="Proteomes" id="UP000887540">
    <property type="component" value="Unplaced"/>
</dbReference>
<protein>
    <submittedName>
        <fullName evidence="3">Uncharacterized protein</fullName>
    </submittedName>
</protein>
<keyword evidence="1" id="KW-1133">Transmembrane helix</keyword>
<keyword evidence="1" id="KW-0472">Membrane</keyword>
<feature type="transmembrane region" description="Helical" evidence="1">
    <location>
        <begin position="20"/>
        <end position="43"/>
    </location>
</feature>
<evidence type="ECO:0000313" key="3">
    <source>
        <dbReference type="WBParaSite" id="ACRNAN_scaffold1428.g28944.t1"/>
    </source>
</evidence>
<organism evidence="2 3">
    <name type="scientific">Acrobeloides nanus</name>
    <dbReference type="NCBI Taxonomy" id="290746"/>
    <lineage>
        <taxon>Eukaryota</taxon>
        <taxon>Metazoa</taxon>
        <taxon>Ecdysozoa</taxon>
        <taxon>Nematoda</taxon>
        <taxon>Chromadorea</taxon>
        <taxon>Rhabditida</taxon>
        <taxon>Tylenchina</taxon>
        <taxon>Cephalobomorpha</taxon>
        <taxon>Cephaloboidea</taxon>
        <taxon>Cephalobidae</taxon>
        <taxon>Acrobeloides</taxon>
    </lineage>
</organism>
<proteinExistence type="predicted"/>